<comment type="pathway">
    <text evidence="3">Lipid metabolism; malonyl-CoA biosynthesis; malonyl-CoA from acetyl-CoA: step 1/1.</text>
</comment>
<evidence type="ECO:0000256" key="10">
    <source>
        <dbReference type="ARBA" id="ARBA00023267"/>
    </source>
</evidence>
<evidence type="ECO:0000256" key="1">
    <source>
        <dbReference type="ARBA" id="ARBA00001953"/>
    </source>
</evidence>
<dbReference type="SMART" id="SM00878">
    <property type="entry name" value="Biotin_carb_C"/>
    <property type="match status" value="1"/>
</dbReference>
<evidence type="ECO:0000313" key="18">
    <source>
        <dbReference type="Proteomes" id="UP000273643"/>
    </source>
</evidence>
<comment type="cofactor">
    <cofactor evidence="1">
        <name>biotin</name>
        <dbReference type="ChEBI" id="CHEBI:57586"/>
    </cofactor>
</comment>
<keyword evidence="8" id="KW-0378">Hydrolase</keyword>
<dbReference type="InterPro" id="IPR003833">
    <property type="entry name" value="CT_C_D"/>
</dbReference>
<dbReference type="SUPFAM" id="SSF160467">
    <property type="entry name" value="PH0987 N-terminal domain-like"/>
    <property type="match status" value="1"/>
</dbReference>
<dbReference type="InterPro" id="IPR003778">
    <property type="entry name" value="CT_A_B"/>
</dbReference>
<dbReference type="PROSITE" id="PS00866">
    <property type="entry name" value="CPSASE_1"/>
    <property type="match status" value="1"/>
</dbReference>
<dbReference type="RefSeq" id="WP_123638197.1">
    <property type="nucleotide sequence ID" value="NZ_RJUK01000001.1"/>
</dbReference>
<evidence type="ECO:0000256" key="5">
    <source>
        <dbReference type="ARBA" id="ARBA00017242"/>
    </source>
</evidence>
<dbReference type="Proteomes" id="UP000273643">
    <property type="component" value="Unassembled WGS sequence"/>
</dbReference>
<protein>
    <recommendedName>
        <fullName evidence="5">Biotin carboxylase</fullName>
    </recommendedName>
    <alternativeName>
        <fullName evidence="11">Acetyl-coenzyme A carboxylase biotin carboxylase subunit A</fullName>
    </alternativeName>
</protein>
<dbReference type="SUPFAM" id="SSF51246">
    <property type="entry name" value="Rudiment single hybrid motif"/>
    <property type="match status" value="1"/>
</dbReference>
<evidence type="ECO:0000256" key="11">
    <source>
        <dbReference type="ARBA" id="ARBA00033786"/>
    </source>
</evidence>
<evidence type="ECO:0000256" key="13">
    <source>
        <dbReference type="PROSITE-ProRule" id="PRU00409"/>
    </source>
</evidence>
<dbReference type="PROSITE" id="PS50975">
    <property type="entry name" value="ATP_GRASP"/>
    <property type="match status" value="1"/>
</dbReference>
<dbReference type="FunFam" id="3.40.50.20:FF:000010">
    <property type="entry name" value="Propionyl-CoA carboxylase subunit alpha"/>
    <property type="match status" value="1"/>
</dbReference>
<dbReference type="SUPFAM" id="SSF51230">
    <property type="entry name" value="Single hybrid motif"/>
    <property type="match status" value="1"/>
</dbReference>
<dbReference type="SMART" id="SM00797">
    <property type="entry name" value="AHS2"/>
    <property type="match status" value="1"/>
</dbReference>
<comment type="caution">
    <text evidence="17">The sequence shown here is derived from an EMBL/GenBank/DDBJ whole genome shotgun (WGS) entry which is preliminary data.</text>
</comment>
<dbReference type="SUPFAM" id="SSF50891">
    <property type="entry name" value="Cyclophilin-like"/>
    <property type="match status" value="2"/>
</dbReference>
<keyword evidence="9 13" id="KW-0067">ATP-binding</keyword>
<dbReference type="InterPro" id="IPR011053">
    <property type="entry name" value="Single_hybrid_motif"/>
</dbReference>
<dbReference type="Pfam" id="PF02626">
    <property type="entry name" value="CT_A_B"/>
    <property type="match status" value="1"/>
</dbReference>
<organism evidence="17 18">
    <name type="scientific">Marinimicrobium koreense</name>
    <dbReference type="NCBI Taxonomy" id="306545"/>
    <lineage>
        <taxon>Bacteria</taxon>
        <taxon>Pseudomonadati</taxon>
        <taxon>Pseudomonadota</taxon>
        <taxon>Gammaproteobacteria</taxon>
        <taxon>Cellvibrionales</taxon>
        <taxon>Cellvibrionaceae</taxon>
        <taxon>Marinimicrobium</taxon>
    </lineage>
</organism>
<keyword evidence="10" id="KW-0092">Biotin</keyword>
<dbReference type="Gene3D" id="2.40.50.100">
    <property type="match status" value="1"/>
</dbReference>
<evidence type="ECO:0000256" key="6">
    <source>
        <dbReference type="ARBA" id="ARBA00022598"/>
    </source>
</evidence>
<sequence>MFNKVLIANRGAIAVRIIRTLKELGIGSVAVYAEADADSLHVTLADDAYSLGEGAATETYLNQEKLFAVIEQSGAQAVHPGYGFLSENPDFVRACEQRGVAFVGPTPEQMNAFGLKHTARALAEENKVPLLPGTGLLKDLEEAVTSAEHIGYPVILKSTAGGGGIGMQTCYSEAELRKAFDSVKRLSANNFSNDGLFVEKYIETARHIEVQVFGDGQGNAVALGERDCSSQRRNQKVVEECPAPNIPDTVRKQLHDTAVRLAEAVHYRNAGTVEFIYDAGENTFYFLEVNTRLQVEHGVTEQVYDVDLVAWMLRQAAGELGDIKPLGASLKPRGHALQARLYAEDANKNFQPSAGLLSAVDFPPADGQALRIDTWVEAGLTVSPYFDPMLAKVIVWQDDRARAIDALDQVLAQTTLEGIETNGDYVRRIIATPEFHAGEVHTRFLNDLAYQPHTMDVLAPGTMTTVQDFPGRVGYWDIGVPPSGPFDNYSLRLGNRLLGNPEGTAGLEITLNGPTLKFNTATDFVLAGAALHATLDDQPVLFCQVVRAEPGQVLTIGKVVASGARAYLMVAGGIQCADYLGSKSTFTLGQFGGFAGRALRTGDVLHLVEQPLSEQSSRAPEALRPDIDGNWQLRVIYGPHGAPDFFTEQDMRTFFQHRWEVHYNSSRTGIRLIGPKPEWARSDGGEAGLHPSNIHDNAYAIGTVDFTGDMPVILGPDGPSLGGFVCPVTVIAADLWKLGQLKAGDKLQFVPVSLADANRLEREQQTQLAQLDSTESEPAQPLAIDELIARTPVLKTLSGDETGVPVVYRPSGDKYLLVEYGPLQLDIRLRFRAHALMLFLQEQGVDGIMEMTPGIRSLQIHYESQQLSTDRLLDLLEKAEHKLQNIDELEVPSRIVHLPLSWDDPACRQAAEKYMQSVRKDAPWCPDNIEFIRRINGLDSIDEVKKILFEASYVVMGLGDVYLGAPVATPLDPRHRLVTTKYNPARTWTAENSVGIGGSYLCVYGMEGPGGYQFVGRTLQMWNRYRKTREFTNPWLLRFFDQIRFYEVSHEELQQIRRDFPKGQYPLRIEETTFKLSDYEAFIEQHQSEIDAFVKKRNGAFNEELQRWIDNGQMNFDTSGQEAAEEQVDALPEGATAVESHVAGNIWQFMVKPGDKVKAGDVVCILESMKMEIEVAAPEAGVVDSLSRAEGQSVNAGDRLLVLG</sequence>
<dbReference type="InterPro" id="IPR005479">
    <property type="entry name" value="CPAse_ATP-bd"/>
</dbReference>
<name>A0A3N1NY82_9GAMM</name>
<dbReference type="PROSITE" id="PS50979">
    <property type="entry name" value="BC"/>
    <property type="match status" value="1"/>
</dbReference>
<keyword evidence="6" id="KW-0436">Ligase</keyword>
<dbReference type="PROSITE" id="PS50968">
    <property type="entry name" value="BIOTINYL_LIPOYL"/>
    <property type="match status" value="1"/>
</dbReference>
<dbReference type="InterPro" id="IPR011761">
    <property type="entry name" value="ATP-grasp"/>
</dbReference>
<dbReference type="InterPro" id="IPR016185">
    <property type="entry name" value="PreATP-grasp_dom_sf"/>
</dbReference>
<accession>A0A3N1NY82</accession>
<evidence type="ECO:0000313" key="17">
    <source>
        <dbReference type="EMBL" id="ROQ21163.1"/>
    </source>
</evidence>
<dbReference type="InterPro" id="IPR005482">
    <property type="entry name" value="Biotin_COase_C"/>
</dbReference>
<gene>
    <name evidence="17" type="ORF">EDC38_1785</name>
</gene>
<dbReference type="Pfam" id="PF00364">
    <property type="entry name" value="Biotin_lipoyl"/>
    <property type="match status" value="1"/>
</dbReference>
<evidence type="ECO:0000256" key="12">
    <source>
        <dbReference type="ARBA" id="ARBA00048600"/>
    </source>
</evidence>
<dbReference type="NCBIfam" id="TIGR02712">
    <property type="entry name" value="urea_carbox"/>
    <property type="match status" value="1"/>
</dbReference>
<reference evidence="17 18" key="1">
    <citation type="submission" date="2018-11" db="EMBL/GenBank/DDBJ databases">
        <title>Genomic Encyclopedia of Type Strains, Phase IV (KMG-IV): sequencing the most valuable type-strain genomes for metagenomic binning, comparative biology and taxonomic classification.</title>
        <authorList>
            <person name="Goeker M."/>
        </authorList>
    </citation>
    <scope>NUCLEOTIDE SEQUENCE [LARGE SCALE GENOMIC DNA]</scope>
    <source>
        <strain evidence="17 18">DSM 16974</strain>
    </source>
</reference>
<evidence type="ECO:0000259" key="16">
    <source>
        <dbReference type="PROSITE" id="PS50979"/>
    </source>
</evidence>
<dbReference type="InterPro" id="IPR029000">
    <property type="entry name" value="Cyclophilin-like_dom_sf"/>
</dbReference>
<feature type="domain" description="Biotin carboxylation" evidence="16">
    <location>
        <begin position="1"/>
        <end position="450"/>
    </location>
</feature>
<dbReference type="InterPro" id="IPR005481">
    <property type="entry name" value="BC-like_N"/>
</dbReference>
<dbReference type="Pfam" id="PF02682">
    <property type="entry name" value="CT_C_D"/>
    <property type="match status" value="1"/>
</dbReference>
<dbReference type="GO" id="GO:0016787">
    <property type="term" value="F:hydrolase activity"/>
    <property type="evidence" value="ECO:0007669"/>
    <property type="project" value="UniProtKB-KW"/>
</dbReference>
<dbReference type="AlphaFoldDB" id="A0A3N1NY82"/>
<dbReference type="Gene3D" id="2.40.100.10">
    <property type="entry name" value="Cyclophilin-like"/>
    <property type="match status" value="2"/>
</dbReference>
<dbReference type="InterPro" id="IPR011764">
    <property type="entry name" value="Biotin_carboxylation_dom"/>
</dbReference>
<dbReference type="GO" id="GO:0046872">
    <property type="term" value="F:metal ion binding"/>
    <property type="evidence" value="ECO:0007669"/>
    <property type="project" value="InterPro"/>
</dbReference>
<dbReference type="Gene3D" id="3.30.1360.40">
    <property type="match status" value="1"/>
</dbReference>
<dbReference type="SUPFAM" id="SSF52440">
    <property type="entry name" value="PreATP-grasp domain"/>
    <property type="match status" value="1"/>
</dbReference>
<dbReference type="NCBIfam" id="TIGR00724">
    <property type="entry name" value="urea_amlyse_rel"/>
    <property type="match status" value="1"/>
</dbReference>
<evidence type="ECO:0000256" key="7">
    <source>
        <dbReference type="ARBA" id="ARBA00022741"/>
    </source>
</evidence>
<dbReference type="Pfam" id="PF02785">
    <property type="entry name" value="Biotin_carb_C"/>
    <property type="match status" value="1"/>
</dbReference>
<dbReference type="GO" id="GO:0005524">
    <property type="term" value="F:ATP binding"/>
    <property type="evidence" value="ECO:0007669"/>
    <property type="project" value="UniProtKB-UniRule"/>
</dbReference>
<dbReference type="GO" id="GO:0004075">
    <property type="term" value="F:biotin carboxylase activity"/>
    <property type="evidence" value="ECO:0007669"/>
    <property type="project" value="UniProtKB-EC"/>
</dbReference>
<dbReference type="PROSITE" id="PS00867">
    <property type="entry name" value="CPSASE_2"/>
    <property type="match status" value="1"/>
</dbReference>
<dbReference type="EMBL" id="RJUK01000001">
    <property type="protein sequence ID" value="ROQ21163.1"/>
    <property type="molecule type" value="Genomic_DNA"/>
</dbReference>
<keyword evidence="18" id="KW-1185">Reference proteome</keyword>
<dbReference type="PANTHER" id="PTHR18866">
    <property type="entry name" value="CARBOXYLASE:PYRUVATE/ACETYL-COA/PROPIONYL-COA CARBOXYLASE"/>
    <property type="match status" value="1"/>
</dbReference>
<feature type="domain" description="ATP-grasp" evidence="15">
    <location>
        <begin position="120"/>
        <end position="317"/>
    </location>
</feature>
<comment type="function">
    <text evidence="2">This protein is a component of the acetyl coenzyme A carboxylase complex; first, biotin carboxylase catalyzes the carboxylation of the carrier protein and then the transcarboxylase transfers the carboxyl group to form malonyl-CoA.</text>
</comment>
<dbReference type="Gene3D" id="3.30.470.20">
    <property type="entry name" value="ATP-grasp fold, B domain"/>
    <property type="match status" value="1"/>
</dbReference>
<evidence type="ECO:0000259" key="14">
    <source>
        <dbReference type="PROSITE" id="PS50968"/>
    </source>
</evidence>
<dbReference type="InterPro" id="IPR011054">
    <property type="entry name" value="Rudment_hybrid_motif"/>
</dbReference>
<dbReference type="OrthoDB" id="9763189at2"/>
<dbReference type="CDD" id="cd06850">
    <property type="entry name" value="biotinyl_domain"/>
    <property type="match status" value="1"/>
</dbReference>
<evidence type="ECO:0000256" key="9">
    <source>
        <dbReference type="ARBA" id="ARBA00022840"/>
    </source>
</evidence>
<evidence type="ECO:0000256" key="8">
    <source>
        <dbReference type="ARBA" id="ARBA00022801"/>
    </source>
</evidence>
<dbReference type="Pfam" id="PF00289">
    <property type="entry name" value="Biotin_carb_N"/>
    <property type="match status" value="1"/>
</dbReference>
<dbReference type="SUPFAM" id="SSF56059">
    <property type="entry name" value="Glutathione synthetase ATP-binding domain-like"/>
    <property type="match status" value="1"/>
</dbReference>
<evidence type="ECO:0000256" key="3">
    <source>
        <dbReference type="ARBA" id="ARBA00004956"/>
    </source>
</evidence>
<dbReference type="PANTHER" id="PTHR18866:SF128">
    <property type="entry name" value="UREA AMIDOLYASE"/>
    <property type="match status" value="1"/>
</dbReference>
<dbReference type="InterPro" id="IPR014084">
    <property type="entry name" value="Urea_COase"/>
</dbReference>
<comment type="subunit">
    <text evidence="4">Acetyl-CoA carboxylase is a heterohexamer of biotin carboxyl carrier protein, biotin carboxylase and the two subunits of carboxyl transferase in a 2:2 complex.</text>
</comment>
<dbReference type="Pfam" id="PF02786">
    <property type="entry name" value="CPSase_L_D2"/>
    <property type="match status" value="1"/>
</dbReference>
<proteinExistence type="predicted"/>
<dbReference type="InterPro" id="IPR050856">
    <property type="entry name" value="Biotin_carboxylase_complex"/>
</dbReference>
<keyword evidence="7 13" id="KW-0547">Nucleotide-binding</keyword>
<dbReference type="SMART" id="SM00796">
    <property type="entry name" value="AHS1"/>
    <property type="match status" value="1"/>
</dbReference>
<feature type="domain" description="Lipoyl-binding" evidence="14">
    <location>
        <begin position="1126"/>
        <end position="1204"/>
    </location>
</feature>
<evidence type="ECO:0000256" key="4">
    <source>
        <dbReference type="ARBA" id="ARBA00011750"/>
    </source>
</evidence>
<dbReference type="InterPro" id="IPR000089">
    <property type="entry name" value="Biotin_lipoyl"/>
</dbReference>
<evidence type="ECO:0000259" key="15">
    <source>
        <dbReference type="PROSITE" id="PS50975"/>
    </source>
</evidence>
<evidence type="ECO:0000256" key="2">
    <source>
        <dbReference type="ARBA" id="ARBA00003761"/>
    </source>
</evidence>
<comment type="catalytic activity">
    <reaction evidence="12">
        <text>N(6)-biotinyl-L-lysyl-[protein] + hydrogencarbonate + ATP = N(6)-carboxybiotinyl-L-lysyl-[protein] + ADP + phosphate + H(+)</text>
        <dbReference type="Rhea" id="RHEA:13501"/>
        <dbReference type="Rhea" id="RHEA-COMP:10505"/>
        <dbReference type="Rhea" id="RHEA-COMP:10506"/>
        <dbReference type="ChEBI" id="CHEBI:15378"/>
        <dbReference type="ChEBI" id="CHEBI:17544"/>
        <dbReference type="ChEBI" id="CHEBI:30616"/>
        <dbReference type="ChEBI" id="CHEBI:43474"/>
        <dbReference type="ChEBI" id="CHEBI:83144"/>
        <dbReference type="ChEBI" id="CHEBI:83145"/>
        <dbReference type="ChEBI" id="CHEBI:456216"/>
        <dbReference type="EC" id="6.3.4.14"/>
    </reaction>
</comment>